<evidence type="ECO:0000313" key="1">
    <source>
        <dbReference type="EMBL" id="KAH9425714.1"/>
    </source>
</evidence>
<evidence type="ECO:0000313" key="2">
    <source>
        <dbReference type="Proteomes" id="UP000887458"/>
    </source>
</evidence>
<dbReference type="Proteomes" id="UP000887458">
    <property type="component" value="Unassembled WGS sequence"/>
</dbReference>
<reference evidence="1 2" key="1">
    <citation type="journal article" date="2018" name="J. Allergy Clin. Immunol.">
        <title>High-quality assembly of Dermatophagoides pteronyssinus genome and transcriptome reveals a wide range of novel allergens.</title>
        <authorList>
            <person name="Liu X.Y."/>
            <person name="Yang K.Y."/>
            <person name="Wang M.Q."/>
            <person name="Kwok J.S."/>
            <person name="Zeng X."/>
            <person name="Yang Z."/>
            <person name="Xiao X.J."/>
            <person name="Lau C.P."/>
            <person name="Li Y."/>
            <person name="Huang Z.M."/>
            <person name="Ba J.G."/>
            <person name="Yim A.K."/>
            <person name="Ouyang C.Y."/>
            <person name="Ngai S.M."/>
            <person name="Chan T.F."/>
            <person name="Leung E.L."/>
            <person name="Liu L."/>
            <person name="Liu Z.G."/>
            <person name="Tsui S.K."/>
        </authorList>
    </citation>
    <scope>NUCLEOTIDE SEQUENCE [LARGE SCALE GENOMIC DNA]</scope>
    <source>
        <strain evidence="1">Derp</strain>
    </source>
</reference>
<sequence length="91" mass="11017">MYVHLTYEPMTANDNETARYNKHHRHVVDRRRRFITLSKIKIIEIYFFQVKTNQQNLLILRRSINQNQNQNRIVLIILFLTSTSATINHYS</sequence>
<protein>
    <submittedName>
        <fullName evidence="1">Uncharacterized protein</fullName>
    </submittedName>
</protein>
<accession>A0ABQ8JT07</accession>
<organism evidence="1 2">
    <name type="scientific">Dermatophagoides pteronyssinus</name>
    <name type="common">European house dust mite</name>
    <dbReference type="NCBI Taxonomy" id="6956"/>
    <lineage>
        <taxon>Eukaryota</taxon>
        <taxon>Metazoa</taxon>
        <taxon>Ecdysozoa</taxon>
        <taxon>Arthropoda</taxon>
        <taxon>Chelicerata</taxon>
        <taxon>Arachnida</taxon>
        <taxon>Acari</taxon>
        <taxon>Acariformes</taxon>
        <taxon>Sarcoptiformes</taxon>
        <taxon>Astigmata</taxon>
        <taxon>Psoroptidia</taxon>
        <taxon>Analgoidea</taxon>
        <taxon>Pyroglyphidae</taxon>
        <taxon>Dermatophagoidinae</taxon>
        <taxon>Dermatophagoides</taxon>
    </lineage>
</organism>
<gene>
    <name evidence="1" type="ORF">DERP_004931</name>
</gene>
<proteinExistence type="predicted"/>
<name>A0ABQ8JT07_DERPT</name>
<keyword evidence="2" id="KW-1185">Reference proteome</keyword>
<reference evidence="1 2" key="2">
    <citation type="journal article" date="2022" name="Mol. Biol. Evol.">
        <title>Comparative Genomics Reveals Insights into the Divergent Evolution of Astigmatic Mites and Household Pest Adaptations.</title>
        <authorList>
            <person name="Xiong Q."/>
            <person name="Wan A.T."/>
            <person name="Liu X."/>
            <person name="Fung C.S."/>
            <person name="Xiao X."/>
            <person name="Malainual N."/>
            <person name="Hou J."/>
            <person name="Wang L."/>
            <person name="Wang M."/>
            <person name="Yang K.Y."/>
            <person name="Cui Y."/>
            <person name="Leung E.L."/>
            <person name="Nong W."/>
            <person name="Shin S.K."/>
            <person name="Au S.W."/>
            <person name="Jeong K.Y."/>
            <person name="Chew F.T."/>
            <person name="Hui J.H."/>
            <person name="Leung T.F."/>
            <person name="Tungtrongchitr A."/>
            <person name="Zhong N."/>
            <person name="Liu Z."/>
            <person name="Tsui S.K."/>
        </authorList>
    </citation>
    <scope>NUCLEOTIDE SEQUENCE [LARGE SCALE GENOMIC DNA]</scope>
    <source>
        <strain evidence="1">Derp</strain>
    </source>
</reference>
<dbReference type="EMBL" id="NJHN03000017">
    <property type="protein sequence ID" value="KAH9425714.1"/>
    <property type="molecule type" value="Genomic_DNA"/>
</dbReference>
<comment type="caution">
    <text evidence="1">The sequence shown here is derived from an EMBL/GenBank/DDBJ whole genome shotgun (WGS) entry which is preliminary data.</text>
</comment>